<gene>
    <name evidence="1" type="ORF">LSCM1_01126</name>
</gene>
<evidence type="ECO:0008006" key="3">
    <source>
        <dbReference type="Google" id="ProtNLM"/>
    </source>
</evidence>
<evidence type="ECO:0000313" key="2">
    <source>
        <dbReference type="Proteomes" id="UP000673552"/>
    </source>
</evidence>
<dbReference type="GeneID" id="92511263"/>
<dbReference type="KEGG" id="lmat:92511263"/>
<protein>
    <recommendedName>
        <fullName evidence="3">RanBP2-type domain-containing protein</fullName>
    </recommendedName>
</protein>
<reference evidence="2" key="2">
    <citation type="journal article" date="2021" name="Sci. Data">
        <title>Chromosome-scale genome sequencing, assembly and annotation of six genomes from subfamily Leishmaniinae.</title>
        <authorList>
            <person name="Almutairi H."/>
            <person name="Urbaniak M.D."/>
            <person name="Bates M.D."/>
            <person name="Jariyapan N."/>
            <person name="Kwakye-Nuako G."/>
            <person name="Thomaz Soccol V."/>
            <person name="Al-Salem W.S."/>
            <person name="Dillon R.J."/>
            <person name="Bates P.A."/>
            <person name="Gatherer D."/>
        </authorList>
    </citation>
    <scope>NUCLEOTIDE SEQUENCE [LARGE SCALE GENOMIC DNA]</scope>
</reference>
<dbReference type="RefSeq" id="XP_067174856.1">
    <property type="nucleotide sequence ID" value="XM_067318751.1"/>
</dbReference>
<dbReference type="Proteomes" id="UP000673552">
    <property type="component" value="Unassembled WGS sequence"/>
</dbReference>
<dbReference type="AlphaFoldDB" id="A0A836GZ41"/>
<dbReference type="PROSITE" id="PS51257">
    <property type="entry name" value="PROKAR_LIPOPROTEIN"/>
    <property type="match status" value="1"/>
</dbReference>
<organism evidence="1 2">
    <name type="scientific">Leishmania martiniquensis</name>
    <dbReference type="NCBI Taxonomy" id="1580590"/>
    <lineage>
        <taxon>Eukaryota</taxon>
        <taxon>Discoba</taxon>
        <taxon>Euglenozoa</taxon>
        <taxon>Kinetoplastea</taxon>
        <taxon>Metakinetoplastina</taxon>
        <taxon>Trypanosomatida</taxon>
        <taxon>Trypanosomatidae</taxon>
        <taxon>Leishmaniinae</taxon>
        <taxon>Leishmania</taxon>
    </lineage>
</organism>
<comment type="caution">
    <text evidence="1">The sequence shown here is derived from an EMBL/GenBank/DDBJ whole genome shotgun (WGS) entry which is preliminary data.</text>
</comment>
<evidence type="ECO:0000313" key="1">
    <source>
        <dbReference type="EMBL" id="KAG5466948.1"/>
    </source>
</evidence>
<sequence length="1051" mass="112883">MKRREDSASALAALCWSPAAAGCAGGASLQRRVMRRARCIPYETFASMRRSYASERPAALARREAGTPTWGYRRPRAAALARLFIPPRVPPTREVLDQVLRISAPLSWSRAAASVATRLRRNYIIGACPRLFSEEMCSFASIFFGAVASSPMERHMQAMSIMEELQSTVACTAMSPPSASAAGVASETYLWRSFMHPFVRLLCSRFHSSAPRGNPSPLSAVSSAESKWEEALLGHICRLASWPEAEAADAVMQLMELLARSCARGKSSSAPLLPKMESVVRRVVRASSPALLSTVVQACQVRVRHPDIVAGDGSAVSTSATAALCTSQAEEDLHGACRWRAFMSDRAIKVCLQQIVQVLTASSSDRRTDGAGGASAVTPAARLQIHQCCLCRIPRHMDDRTRHDCAILAMTALKQTPFTVLLAAYQYFREEGLASAVVAQRFLAHCRVCVTHATQQGISLTTYISPAAAKAGVEALLHAHNAVRNSGRDSKQLETAVSNAAAALNALGFPHVVRSLYEEPTPTVSGTPPSAFSETPYSVLSQVLLRNVSGAVVALEALGASRPDGWPSLPPAAVESMAAVSRLVGQEGSVDDIERLYAALVGFHNAGLFVSTYVESVLAGVCDRMWKIARQQHAWGVAKTVPRAPPCEIVGRVVPVFRAILGYVGDELNADMIFELVETALHLRDYAVPLTAALVSALRSSAEQSLCLQELLCRADASTHGAPFLCYYTLCYARDFGSPATFDHLAALWRIDGDAIWSRASRLSPSLRLWTCIVCGRLNSNRYNYCVCSALRYSYVLCGACGYAQDERLRQCRCCGQTRVPKALTAGAVARKAWQCRDCGARNPARQTLMCFRCGQPTGPCIQQDAAADLKSGTASAPAIPGCCFSNEFHRGLACGAASTATRAATAYMAAVGVCHECGRFKADHAERHSTVWICMGCHQRRSSLEHVCPSCPQVECLPKAVCREPVGVPRVCGRCGREEANPFAMACRGCGSTSDPFAHRSDSAKAASLSEQVVAAESHAGFAVTPGVAEPTTATCLPLVLSLSSHACRR</sequence>
<reference evidence="2" key="1">
    <citation type="journal article" date="2021" name="Microbiol. Resour. Announc.">
        <title>LGAAP: Leishmaniinae Genome Assembly and Annotation Pipeline.</title>
        <authorList>
            <person name="Almutairi H."/>
            <person name="Urbaniak M.D."/>
            <person name="Bates M.D."/>
            <person name="Jariyapan N."/>
            <person name="Kwakye-Nuako G."/>
            <person name="Thomaz-Soccol V."/>
            <person name="Al-Salem W.S."/>
            <person name="Dillon R.J."/>
            <person name="Bates P.A."/>
            <person name="Gatherer D."/>
        </authorList>
    </citation>
    <scope>NUCLEOTIDE SEQUENCE [LARGE SCALE GENOMIC DNA]</scope>
</reference>
<dbReference type="EMBL" id="JAFEUZ010000035">
    <property type="protein sequence ID" value="KAG5466948.1"/>
    <property type="molecule type" value="Genomic_DNA"/>
</dbReference>
<keyword evidence="2" id="KW-1185">Reference proteome</keyword>
<proteinExistence type="predicted"/>
<name>A0A836GZ41_9TRYP</name>
<dbReference type="OrthoDB" id="239739at2759"/>
<accession>A0A836GZ41</accession>